<keyword evidence="2" id="KW-1185">Reference proteome</keyword>
<accession>A0ABW1AEQ3</accession>
<reference evidence="2" key="1">
    <citation type="journal article" date="2019" name="Int. J. Syst. Evol. Microbiol.">
        <title>The Global Catalogue of Microorganisms (GCM) 10K type strain sequencing project: providing services to taxonomists for standard genome sequencing and annotation.</title>
        <authorList>
            <consortium name="The Broad Institute Genomics Platform"/>
            <consortium name="The Broad Institute Genome Sequencing Center for Infectious Disease"/>
            <person name="Wu L."/>
            <person name="Ma J."/>
        </authorList>
    </citation>
    <scope>NUCLEOTIDE SEQUENCE [LARGE SCALE GENOMIC DNA]</scope>
    <source>
        <strain evidence="2">KCTC 42087</strain>
    </source>
</reference>
<evidence type="ECO:0000313" key="2">
    <source>
        <dbReference type="Proteomes" id="UP001596074"/>
    </source>
</evidence>
<gene>
    <name evidence="1" type="ORF">ACFPZN_45995</name>
</gene>
<organism evidence="1 2">
    <name type="scientific">Actinomadura rugatobispora</name>
    <dbReference type="NCBI Taxonomy" id="1994"/>
    <lineage>
        <taxon>Bacteria</taxon>
        <taxon>Bacillati</taxon>
        <taxon>Actinomycetota</taxon>
        <taxon>Actinomycetes</taxon>
        <taxon>Streptosporangiales</taxon>
        <taxon>Thermomonosporaceae</taxon>
        <taxon>Actinomadura</taxon>
    </lineage>
</organism>
<protein>
    <submittedName>
        <fullName evidence="1">Uncharacterized protein</fullName>
    </submittedName>
</protein>
<dbReference type="RefSeq" id="WP_378289597.1">
    <property type="nucleotide sequence ID" value="NZ_JBHSON010000101.1"/>
</dbReference>
<proteinExistence type="predicted"/>
<sequence>MTPDIIGDALVQAFADQGYEARLENPDSLVVTLPGGPSGPLDIGEWRAFAGRNSRGDLPDNAAGFVRGFLRKIENSGEDRAQDVQRVREHSEIDRLIAEETLRVRLYTEEELEAVPGMREALVTRPLAPGLLQTVVVDYPDSLMPLNRSSIGDTPENEVFGAALRTSIEKEPHYTKTDTLWDVPILHIGETHRYVGSHVHVLRRYLGPAPYGALITFPIPEYVIVHEIGGTHLFAAMETMQALARTHVEKGEKPLTSRVYWWRAGAYEALPEDDALRSGLVPDLRHVGIEVDHEEKSVAALTAESNELIDLWMRDHG</sequence>
<dbReference type="Proteomes" id="UP001596074">
    <property type="component" value="Unassembled WGS sequence"/>
</dbReference>
<dbReference type="EMBL" id="JBHSON010000101">
    <property type="protein sequence ID" value="MFC5753014.1"/>
    <property type="molecule type" value="Genomic_DNA"/>
</dbReference>
<name>A0ABW1AEQ3_9ACTN</name>
<comment type="caution">
    <text evidence="1">The sequence shown here is derived from an EMBL/GenBank/DDBJ whole genome shotgun (WGS) entry which is preliminary data.</text>
</comment>
<evidence type="ECO:0000313" key="1">
    <source>
        <dbReference type="EMBL" id="MFC5753014.1"/>
    </source>
</evidence>